<keyword evidence="4 7" id="KW-0812">Transmembrane</keyword>
<gene>
    <name evidence="8" type="ORF">ENL47_04260</name>
</gene>
<evidence type="ECO:0000256" key="7">
    <source>
        <dbReference type="SAM" id="Phobius"/>
    </source>
</evidence>
<dbReference type="EMBL" id="DRUB01000077">
    <property type="protein sequence ID" value="HHR96028.1"/>
    <property type="molecule type" value="Genomic_DNA"/>
</dbReference>
<evidence type="ECO:0000256" key="6">
    <source>
        <dbReference type="ARBA" id="ARBA00023136"/>
    </source>
</evidence>
<dbReference type="InterPro" id="IPR050321">
    <property type="entry name" value="Glycosyltr_2/OpgH_subfam"/>
</dbReference>
<organism evidence="8">
    <name type="scientific">Ignisphaera aggregans</name>
    <dbReference type="NCBI Taxonomy" id="334771"/>
    <lineage>
        <taxon>Archaea</taxon>
        <taxon>Thermoproteota</taxon>
        <taxon>Thermoprotei</taxon>
        <taxon>Desulfurococcales</taxon>
        <taxon>Desulfurococcaceae</taxon>
        <taxon>Ignisphaera</taxon>
    </lineage>
</organism>
<keyword evidence="3 8" id="KW-0808">Transferase</keyword>
<dbReference type="AlphaFoldDB" id="A0A7C5UUG5"/>
<dbReference type="GO" id="GO:0016020">
    <property type="term" value="C:membrane"/>
    <property type="evidence" value="ECO:0007669"/>
    <property type="project" value="UniProtKB-SubCell"/>
</dbReference>
<keyword evidence="6 7" id="KW-0472">Membrane</keyword>
<dbReference type="PANTHER" id="PTHR43867:SF2">
    <property type="entry name" value="CELLULOSE SYNTHASE CATALYTIC SUBUNIT A [UDP-FORMING]"/>
    <property type="match status" value="1"/>
</dbReference>
<comment type="caution">
    <text evidence="8">The sequence shown here is derived from an EMBL/GenBank/DDBJ whole genome shotgun (WGS) entry which is preliminary data.</text>
</comment>
<accession>A0A7C5UUG5</accession>
<feature type="transmembrane region" description="Helical" evidence="7">
    <location>
        <begin position="305"/>
        <end position="332"/>
    </location>
</feature>
<dbReference type="Pfam" id="PF13641">
    <property type="entry name" value="Glyco_tranf_2_3"/>
    <property type="match status" value="1"/>
</dbReference>
<feature type="transmembrane region" description="Helical" evidence="7">
    <location>
        <begin position="338"/>
        <end position="360"/>
    </location>
</feature>
<dbReference type="SUPFAM" id="SSF53448">
    <property type="entry name" value="Nucleotide-diphospho-sugar transferases"/>
    <property type="match status" value="1"/>
</dbReference>
<sequence length="416" mass="47500">MFQFIWGISTSIIIFSFLYGIPSLYSILKDLKKVVWININSSKNNDRDLYDPPTILVILPFYKEDKNSIEETFTSIVKQKYPHEKIHVLIILEKDDEETYRYVSELSNILLNANINFKLVVNTSERKGKAHSINNIVNNLIEGTDIVVIFDAGDKVIDELYLYKVSYLILNYGYSIVGTKVYRISSNVIGRLSYIDTLLWYNVGLPGLIKFTRIPLVSGEGLALSKKFLDEIGGLPEVLAEDAYLAILAISTNRNIALLDSIIFEGAPSTITSYVKQRIRWYRGTLECFKDIITKHRHRIKKKTLIAFAITYLQPIALIAPFISTITIISSIFIDVPYITLLLAKVELISISMAPLYLLINMRYFDIIAFLEPINWILQGVVVLIALIPIKIPWFRTSSRAKINLGDVHIKVIERL</sequence>
<protein>
    <submittedName>
        <fullName evidence="8">Glycosyltransferase family 2 protein</fullName>
    </submittedName>
</protein>
<name>A0A7C5UUG5_9CREN</name>
<dbReference type="PANTHER" id="PTHR43867">
    <property type="entry name" value="CELLULOSE SYNTHASE CATALYTIC SUBUNIT A [UDP-FORMING]"/>
    <property type="match status" value="1"/>
</dbReference>
<evidence type="ECO:0000256" key="2">
    <source>
        <dbReference type="ARBA" id="ARBA00022676"/>
    </source>
</evidence>
<evidence type="ECO:0000256" key="5">
    <source>
        <dbReference type="ARBA" id="ARBA00022989"/>
    </source>
</evidence>
<evidence type="ECO:0000256" key="3">
    <source>
        <dbReference type="ARBA" id="ARBA00022679"/>
    </source>
</evidence>
<proteinExistence type="predicted"/>
<feature type="transmembrane region" description="Helical" evidence="7">
    <location>
        <begin position="367"/>
        <end position="390"/>
    </location>
</feature>
<evidence type="ECO:0000256" key="1">
    <source>
        <dbReference type="ARBA" id="ARBA00004141"/>
    </source>
</evidence>
<feature type="transmembrane region" description="Helical" evidence="7">
    <location>
        <begin position="6"/>
        <end position="28"/>
    </location>
</feature>
<dbReference type="Gene3D" id="3.90.550.10">
    <property type="entry name" value="Spore Coat Polysaccharide Biosynthesis Protein SpsA, Chain A"/>
    <property type="match status" value="1"/>
</dbReference>
<dbReference type="InterPro" id="IPR029044">
    <property type="entry name" value="Nucleotide-diphossugar_trans"/>
</dbReference>
<reference evidence="8" key="1">
    <citation type="journal article" date="2020" name="mSystems">
        <title>Genome- and Community-Level Interaction Insights into Carbon Utilization and Element Cycling Functions of Hydrothermarchaeota in Hydrothermal Sediment.</title>
        <authorList>
            <person name="Zhou Z."/>
            <person name="Liu Y."/>
            <person name="Xu W."/>
            <person name="Pan J."/>
            <person name="Luo Z.H."/>
            <person name="Li M."/>
        </authorList>
    </citation>
    <scope>NUCLEOTIDE SEQUENCE [LARGE SCALE GENOMIC DNA]</scope>
    <source>
        <strain evidence="8">SpSt-1</strain>
    </source>
</reference>
<evidence type="ECO:0000313" key="8">
    <source>
        <dbReference type="EMBL" id="HHR96028.1"/>
    </source>
</evidence>
<keyword evidence="2" id="KW-0328">Glycosyltransferase</keyword>
<keyword evidence="5 7" id="KW-1133">Transmembrane helix</keyword>
<evidence type="ECO:0000256" key="4">
    <source>
        <dbReference type="ARBA" id="ARBA00022692"/>
    </source>
</evidence>
<comment type="subcellular location">
    <subcellularLocation>
        <location evidence="1">Membrane</location>
        <topology evidence="1">Multi-pass membrane protein</topology>
    </subcellularLocation>
</comment>
<dbReference type="GO" id="GO:0016757">
    <property type="term" value="F:glycosyltransferase activity"/>
    <property type="evidence" value="ECO:0007669"/>
    <property type="project" value="UniProtKB-KW"/>
</dbReference>